<reference evidence="1" key="1">
    <citation type="submission" date="2014-09" db="EMBL/GenBank/DDBJ databases">
        <authorList>
            <person name="Magalhaes I.L.F."/>
            <person name="Oliveira U."/>
            <person name="Santos F.R."/>
            <person name="Vidigal T.H.D.A."/>
            <person name="Brescovit A.D."/>
            <person name="Santos A.J."/>
        </authorList>
    </citation>
    <scope>NUCLEOTIDE SEQUENCE</scope>
    <source>
        <tissue evidence="1">Shoot tissue taken approximately 20 cm above the soil surface</tissue>
    </source>
</reference>
<sequence>MDSTKTMQAVDGFSVCTHALGGDEHQSVLGPCEAPYLLCALPPLYIQFSMPLSSKAPPSATEDEVVKRKRVKAPRVPTFEDVHPFTRWSMCVRVYHKFPRGEVCCWQEEA</sequence>
<dbReference type="AlphaFoldDB" id="A0A0A9CT41"/>
<reference evidence="1" key="2">
    <citation type="journal article" date="2015" name="Data Brief">
        <title>Shoot transcriptome of the giant reed, Arundo donax.</title>
        <authorList>
            <person name="Barrero R.A."/>
            <person name="Guerrero F.D."/>
            <person name="Moolhuijzen P."/>
            <person name="Goolsby J.A."/>
            <person name="Tidwell J."/>
            <person name="Bellgard S.E."/>
            <person name="Bellgard M.I."/>
        </authorList>
    </citation>
    <scope>NUCLEOTIDE SEQUENCE</scope>
    <source>
        <tissue evidence="1">Shoot tissue taken approximately 20 cm above the soil surface</tissue>
    </source>
</reference>
<evidence type="ECO:0000313" key="1">
    <source>
        <dbReference type="EMBL" id="JAD79509.1"/>
    </source>
</evidence>
<name>A0A0A9CT41_ARUDO</name>
<proteinExistence type="predicted"/>
<protein>
    <submittedName>
        <fullName evidence="1">Uncharacterized protein</fullName>
    </submittedName>
</protein>
<dbReference type="EMBL" id="GBRH01218386">
    <property type="protein sequence ID" value="JAD79509.1"/>
    <property type="molecule type" value="Transcribed_RNA"/>
</dbReference>
<accession>A0A0A9CT41</accession>
<organism evidence="1">
    <name type="scientific">Arundo donax</name>
    <name type="common">Giant reed</name>
    <name type="synonym">Donax arundinaceus</name>
    <dbReference type="NCBI Taxonomy" id="35708"/>
    <lineage>
        <taxon>Eukaryota</taxon>
        <taxon>Viridiplantae</taxon>
        <taxon>Streptophyta</taxon>
        <taxon>Embryophyta</taxon>
        <taxon>Tracheophyta</taxon>
        <taxon>Spermatophyta</taxon>
        <taxon>Magnoliopsida</taxon>
        <taxon>Liliopsida</taxon>
        <taxon>Poales</taxon>
        <taxon>Poaceae</taxon>
        <taxon>PACMAD clade</taxon>
        <taxon>Arundinoideae</taxon>
        <taxon>Arundineae</taxon>
        <taxon>Arundo</taxon>
    </lineage>
</organism>